<dbReference type="ExpressionAtlas" id="Q5GA70">
    <property type="expression patterns" value="baseline"/>
</dbReference>
<protein>
    <recommendedName>
        <fullName evidence="3">CCHC-type domain-containing protein</fullName>
    </recommendedName>
</protein>
<dbReference type="SUPFAM" id="SSF57756">
    <property type="entry name" value="Retrovirus zinc finger-like domains"/>
    <property type="match status" value="1"/>
</dbReference>
<dbReference type="Gene3D" id="4.10.60.10">
    <property type="entry name" value="Zinc finger, CCHC-type"/>
    <property type="match status" value="1"/>
</dbReference>
<accession>Q5GA70</accession>
<sequence>MSRRLYFLLSSLPDSWETLVVSISNSAPDGTISLDVIKESMFNEELRRKEMRVDISQALVVENRGRSKSRGPKGRGKSKYRSKSKDGRDPTICHYCSKQGHIQNVCYKLKRDHRNKKMTIIKRVMTRIQLLQLLVLKNMFSDMCYWRVLPC</sequence>
<proteinExistence type="predicted"/>
<reference evidence="2" key="1">
    <citation type="journal article" date="2005" name="Plant Physiol.">
        <title>Complex organization and evolution of the tomato pericentromeric region at the FER gene locus.</title>
        <authorList>
            <person name="Guyot R."/>
            <person name="Cheng X."/>
            <person name="Su Y."/>
            <person name="Cheng Z."/>
            <person name="Schlagenhauf E."/>
            <person name="Keller B."/>
            <person name="Ling H.Q."/>
        </authorList>
    </citation>
    <scope>NUCLEOTIDE SEQUENCE</scope>
</reference>
<dbReference type="GO" id="GO:0003676">
    <property type="term" value="F:nucleic acid binding"/>
    <property type="evidence" value="ECO:0007669"/>
    <property type="project" value="InterPro"/>
</dbReference>
<feature type="region of interest" description="Disordered" evidence="1">
    <location>
        <begin position="63"/>
        <end position="88"/>
    </location>
</feature>
<organism evidence="2">
    <name type="scientific">Solanum lycopersicum</name>
    <name type="common">Tomato</name>
    <name type="synonym">Lycopersicon esculentum</name>
    <dbReference type="NCBI Taxonomy" id="4081"/>
    <lineage>
        <taxon>Eukaryota</taxon>
        <taxon>Viridiplantae</taxon>
        <taxon>Streptophyta</taxon>
        <taxon>Embryophyta</taxon>
        <taxon>Tracheophyta</taxon>
        <taxon>Spermatophyta</taxon>
        <taxon>Magnoliopsida</taxon>
        <taxon>eudicotyledons</taxon>
        <taxon>Gunneridae</taxon>
        <taxon>Pentapetalae</taxon>
        <taxon>asterids</taxon>
        <taxon>lamiids</taxon>
        <taxon>Solanales</taxon>
        <taxon>Solanaceae</taxon>
        <taxon>Solanoideae</taxon>
        <taxon>Solaneae</taxon>
        <taxon>Solanum</taxon>
        <taxon>Solanum subgen. Lycopersicon</taxon>
    </lineage>
</organism>
<evidence type="ECO:0008006" key="3">
    <source>
        <dbReference type="Google" id="ProtNLM"/>
    </source>
</evidence>
<evidence type="ECO:0000256" key="1">
    <source>
        <dbReference type="SAM" id="MobiDB-lite"/>
    </source>
</evidence>
<dbReference type="AlphaFoldDB" id="Q5GA70"/>
<dbReference type="InterPro" id="IPR036875">
    <property type="entry name" value="Znf_CCHC_sf"/>
</dbReference>
<evidence type="ECO:0000313" key="2">
    <source>
        <dbReference type="EMBL" id="AAW22872.1"/>
    </source>
</evidence>
<dbReference type="GO" id="GO:0008270">
    <property type="term" value="F:zinc ion binding"/>
    <property type="evidence" value="ECO:0007669"/>
    <property type="project" value="InterPro"/>
</dbReference>
<feature type="compositionally biased region" description="Basic residues" evidence="1">
    <location>
        <begin position="66"/>
        <end position="82"/>
    </location>
</feature>
<dbReference type="EMBL" id="AY678298">
    <property type="protein sequence ID" value="AAW22872.1"/>
    <property type="molecule type" value="Genomic_DNA"/>
</dbReference>
<name>Q5GA70_SOLLC</name>